<dbReference type="EMBL" id="ATHJ01000011">
    <property type="protein sequence ID" value="EPR44870.1"/>
    <property type="molecule type" value="Genomic_DNA"/>
</dbReference>
<dbReference type="InterPro" id="IPR023631">
    <property type="entry name" value="Amidase_dom"/>
</dbReference>
<gene>
    <name evidence="3" type="ORF">dsmv_0906</name>
</gene>
<feature type="domain" description="Amidase" evidence="2">
    <location>
        <begin position="17"/>
        <end position="81"/>
    </location>
</feature>
<dbReference type="Pfam" id="PF01425">
    <property type="entry name" value="Amidase"/>
    <property type="match status" value="2"/>
</dbReference>
<dbReference type="InterPro" id="IPR036928">
    <property type="entry name" value="AS_sf"/>
</dbReference>
<reference evidence="3 4" key="1">
    <citation type="journal article" date="2013" name="Genome Announc.">
        <title>Draft genome sequences for three mercury-methylating, sulfate-reducing bacteria.</title>
        <authorList>
            <person name="Brown S.D."/>
            <person name="Hurt R.A.Jr."/>
            <person name="Gilmour C.C."/>
            <person name="Elias D.A."/>
        </authorList>
    </citation>
    <scope>NUCLEOTIDE SEQUENCE [LARGE SCALE GENOMIC DNA]</scope>
    <source>
        <strain evidence="3 4">DSM 2059</strain>
    </source>
</reference>
<feature type="domain" description="Amidase" evidence="2">
    <location>
        <begin position="89"/>
        <end position="390"/>
    </location>
</feature>
<dbReference type="GO" id="GO:0003824">
    <property type="term" value="F:catalytic activity"/>
    <property type="evidence" value="ECO:0007669"/>
    <property type="project" value="InterPro"/>
</dbReference>
<dbReference type="PANTHER" id="PTHR11895:SF7">
    <property type="entry name" value="GLUTAMYL-TRNA(GLN) AMIDOTRANSFERASE SUBUNIT A, MITOCHONDRIAL"/>
    <property type="match status" value="1"/>
</dbReference>
<protein>
    <submittedName>
        <fullName evidence="3">Amidase</fullName>
    </submittedName>
</protein>
<organism evidence="3 4">
    <name type="scientific">Desulfococcus multivorans DSM 2059</name>
    <dbReference type="NCBI Taxonomy" id="1121405"/>
    <lineage>
        <taxon>Bacteria</taxon>
        <taxon>Pseudomonadati</taxon>
        <taxon>Thermodesulfobacteriota</taxon>
        <taxon>Desulfobacteria</taxon>
        <taxon>Desulfobacterales</taxon>
        <taxon>Desulfococcaceae</taxon>
        <taxon>Desulfococcus</taxon>
    </lineage>
</organism>
<keyword evidence="4" id="KW-1185">Reference proteome</keyword>
<name>S7U6X9_DESML</name>
<dbReference type="PANTHER" id="PTHR11895">
    <property type="entry name" value="TRANSAMIDASE"/>
    <property type="match status" value="1"/>
</dbReference>
<comment type="similarity">
    <text evidence="1">Belongs to the amidase family.</text>
</comment>
<dbReference type="Gene3D" id="3.90.1300.10">
    <property type="entry name" value="Amidase signature (AS) domain"/>
    <property type="match status" value="2"/>
</dbReference>
<dbReference type="OrthoDB" id="5417300at2"/>
<dbReference type="SUPFAM" id="SSF75304">
    <property type="entry name" value="Amidase signature (AS) enzymes"/>
    <property type="match status" value="1"/>
</dbReference>
<sequence length="404" mass="42452">MPDLFTYRNSLPEQPGADGPLSGMRVAVQPNLSVNGWPCNAGSHALAGYTALADATTVARLTRSGAVLIGSSHMAELGFGLADDTIIQIIADGRAELALITDTMGEARVAASGAGLFGFKPSYGLISRCGLMGLVPSMECIGLVAADPARIGRALAVMAGSDPDDPSMPDDCAAGFSADLPPITAQPTAGIVAEWLEGLNAAERSAFESSLARLDAMGIATRQVNLAPSGLFRDAHQVIAAVEASSSAGKYDGVRYGHRSASGKNWNEMYLNTRAESFGPLIKPFLFQGAYFQFENYSAFENACRIRGRLMRAVTDLLAQVDMLVLPTRRPAHDPGRATTIEETYDAFGLALPANLTGHPVLQVPDPTLAAGTDLGLQLIGRRLDDARLLSIGRQMSSIAGEGC</sequence>
<dbReference type="PATRIC" id="fig|1121405.3.peg.57"/>
<dbReference type="InterPro" id="IPR000120">
    <property type="entry name" value="Amidase"/>
</dbReference>
<evidence type="ECO:0000256" key="1">
    <source>
        <dbReference type="ARBA" id="ARBA00009199"/>
    </source>
</evidence>
<accession>S7U6X9</accession>
<dbReference type="RefSeq" id="WP_020875097.1">
    <property type="nucleotide sequence ID" value="NZ_ATHJ01000011.1"/>
</dbReference>
<comment type="caution">
    <text evidence="3">The sequence shown here is derived from an EMBL/GenBank/DDBJ whole genome shotgun (WGS) entry which is preliminary data.</text>
</comment>
<dbReference type="eggNOG" id="COG0154">
    <property type="taxonomic scope" value="Bacteria"/>
</dbReference>
<dbReference type="AlphaFoldDB" id="S7U6X9"/>
<evidence type="ECO:0000313" key="4">
    <source>
        <dbReference type="Proteomes" id="UP000014977"/>
    </source>
</evidence>
<evidence type="ECO:0000259" key="2">
    <source>
        <dbReference type="Pfam" id="PF01425"/>
    </source>
</evidence>
<proteinExistence type="inferred from homology"/>
<dbReference type="Proteomes" id="UP000014977">
    <property type="component" value="Unassembled WGS sequence"/>
</dbReference>
<evidence type="ECO:0000313" key="3">
    <source>
        <dbReference type="EMBL" id="EPR44870.1"/>
    </source>
</evidence>
<dbReference type="STRING" id="897.B2D07_11400"/>